<dbReference type="SMART" id="SM00292">
    <property type="entry name" value="BRCT"/>
    <property type="match status" value="1"/>
</dbReference>
<dbReference type="RefSeq" id="XP_020432555.1">
    <property type="nucleotide sequence ID" value="XM_020578107.1"/>
</dbReference>
<evidence type="ECO:0000313" key="5">
    <source>
        <dbReference type="EMBL" id="EFA80435.1"/>
    </source>
</evidence>
<feature type="region of interest" description="Disordered" evidence="3">
    <location>
        <begin position="119"/>
        <end position="145"/>
    </location>
</feature>
<dbReference type="GeneID" id="31362751"/>
<dbReference type="GO" id="GO:0010833">
    <property type="term" value="P:telomere maintenance via telomere lengthening"/>
    <property type="evidence" value="ECO:0007669"/>
    <property type="project" value="TreeGrafter"/>
</dbReference>
<dbReference type="GO" id="GO:0070187">
    <property type="term" value="C:shelterin complex"/>
    <property type="evidence" value="ECO:0007669"/>
    <property type="project" value="TreeGrafter"/>
</dbReference>
<gene>
    <name evidence="5" type="ORF">PPL_07270</name>
</gene>
<feature type="compositionally biased region" description="Low complexity" evidence="3">
    <location>
        <begin position="131"/>
        <end position="145"/>
    </location>
</feature>
<dbReference type="STRING" id="670386.D3BEV4"/>
<comment type="caution">
    <text evidence="5">The sequence shown here is derived from an EMBL/GenBank/DDBJ whole genome shotgun (WGS) entry which is preliminary data.</text>
</comment>
<feature type="domain" description="BRCT" evidence="4">
    <location>
        <begin position="9"/>
        <end position="105"/>
    </location>
</feature>
<dbReference type="AlphaFoldDB" id="D3BEV4"/>
<comment type="subcellular location">
    <subcellularLocation>
        <location evidence="1">Nucleus</location>
    </subcellularLocation>
</comment>
<dbReference type="PROSITE" id="PS50172">
    <property type="entry name" value="BRCT"/>
    <property type="match status" value="1"/>
</dbReference>
<organism evidence="5 6">
    <name type="scientific">Heterostelium pallidum (strain ATCC 26659 / Pp 5 / PN500)</name>
    <name type="common">Cellular slime mold</name>
    <name type="synonym">Polysphondylium pallidum</name>
    <dbReference type="NCBI Taxonomy" id="670386"/>
    <lineage>
        <taxon>Eukaryota</taxon>
        <taxon>Amoebozoa</taxon>
        <taxon>Evosea</taxon>
        <taxon>Eumycetozoa</taxon>
        <taxon>Dictyostelia</taxon>
        <taxon>Acytosteliales</taxon>
        <taxon>Acytosteliaceae</taxon>
        <taxon>Heterostelium</taxon>
    </lineage>
</organism>
<dbReference type="GO" id="GO:0031848">
    <property type="term" value="P:protection from non-homologous end joining at telomere"/>
    <property type="evidence" value="ECO:0007669"/>
    <property type="project" value="TreeGrafter"/>
</dbReference>
<dbReference type="EMBL" id="ADBJ01000031">
    <property type="protein sequence ID" value="EFA80435.1"/>
    <property type="molecule type" value="Genomic_DNA"/>
</dbReference>
<dbReference type="InParanoid" id="D3BEV4"/>
<evidence type="ECO:0000256" key="3">
    <source>
        <dbReference type="SAM" id="MobiDB-lite"/>
    </source>
</evidence>
<evidence type="ECO:0000259" key="4">
    <source>
        <dbReference type="PROSITE" id="PS50172"/>
    </source>
</evidence>
<dbReference type="InterPro" id="IPR036420">
    <property type="entry name" value="BRCT_dom_sf"/>
</dbReference>
<dbReference type="Pfam" id="PF16589">
    <property type="entry name" value="BRCT_2"/>
    <property type="match status" value="1"/>
</dbReference>
<protein>
    <recommendedName>
        <fullName evidence="4">BRCT domain-containing protein</fullName>
    </recommendedName>
</protein>
<dbReference type="PANTHER" id="PTHR16466:SF6">
    <property type="entry name" value="TELOMERIC REPEAT-BINDING FACTOR 2-INTERACTING PROTEIN 1"/>
    <property type="match status" value="1"/>
</dbReference>
<evidence type="ECO:0000313" key="6">
    <source>
        <dbReference type="Proteomes" id="UP000001396"/>
    </source>
</evidence>
<accession>D3BEV4</accession>
<dbReference type="GO" id="GO:0042162">
    <property type="term" value="F:telomeric DNA binding"/>
    <property type="evidence" value="ECO:0007669"/>
    <property type="project" value="TreeGrafter"/>
</dbReference>
<keyword evidence="2" id="KW-0539">Nucleus</keyword>
<proteinExistence type="predicted"/>
<keyword evidence="6" id="KW-1185">Reference proteome</keyword>
<dbReference type="SUPFAM" id="SSF52113">
    <property type="entry name" value="BRCT domain"/>
    <property type="match status" value="1"/>
</dbReference>
<dbReference type="InterPro" id="IPR039595">
    <property type="entry name" value="TE2IP/Rap1"/>
</dbReference>
<dbReference type="Gene3D" id="3.40.50.10190">
    <property type="entry name" value="BRCT domain"/>
    <property type="match status" value="1"/>
</dbReference>
<dbReference type="PANTHER" id="PTHR16466">
    <property type="entry name" value="TELOMERE REPEAT-BINDING FACTOR 2-INTERACTING PROTEIN 1"/>
    <property type="match status" value="1"/>
</dbReference>
<name>D3BEV4_HETP5</name>
<reference evidence="5 6" key="1">
    <citation type="journal article" date="2011" name="Genome Res.">
        <title>Phylogeny-wide analysis of social amoeba genomes highlights ancient origins for complex intercellular communication.</title>
        <authorList>
            <person name="Heidel A.J."/>
            <person name="Lawal H.M."/>
            <person name="Felder M."/>
            <person name="Schilde C."/>
            <person name="Helps N.R."/>
            <person name="Tunggal B."/>
            <person name="Rivero F."/>
            <person name="John U."/>
            <person name="Schleicher M."/>
            <person name="Eichinger L."/>
            <person name="Platzer M."/>
            <person name="Noegel A.A."/>
            <person name="Schaap P."/>
            <person name="Gloeckner G."/>
        </authorList>
    </citation>
    <scope>NUCLEOTIDE SEQUENCE [LARGE SCALE GENOMIC DNA]</scope>
    <source>
        <strain evidence="6">ATCC 26659 / Pp 5 / PN500</strain>
    </source>
</reference>
<evidence type="ECO:0000256" key="2">
    <source>
        <dbReference type="ARBA" id="ARBA00023242"/>
    </source>
</evidence>
<dbReference type="InterPro" id="IPR001357">
    <property type="entry name" value="BRCT_dom"/>
</dbReference>
<sequence length="170" mass="18899">MNNNNSSVNNNDLFKSIVFYLIGVPIGEQNKIKTLLKKCGGSIALQVNKSVHYLITTTEEVEKASYKIKGATKLCDEGELRLVSTQYITDCVEANRLLSDDRYQLYKSKVLHSQKFKFSNSGSGGTGKKGGQSSTSTNQKQQQQQKQCFNILELLSNSKKKSTTTTTTTR</sequence>
<evidence type="ECO:0000256" key="1">
    <source>
        <dbReference type="ARBA" id="ARBA00004123"/>
    </source>
</evidence>
<dbReference type="Proteomes" id="UP000001396">
    <property type="component" value="Unassembled WGS sequence"/>
</dbReference>